<keyword evidence="2" id="KW-1185">Reference proteome</keyword>
<evidence type="ECO:0000313" key="1">
    <source>
        <dbReference type="EMBL" id="CCX08394.1"/>
    </source>
</evidence>
<dbReference type="EMBL" id="HF935410">
    <property type="protein sequence ID" value="CCX08394.1"/>
    <property type="molecule type" value="Genomic_DNA"/>
</dbReference>
<protein>
    <submittedName>
        <fullName evidence="1">Uncharacterized protein</fullName>
    </submittedName>
</protein>
<evidence type="ECO:0000313" key="2">
    <source>
        <dbReference type="Proteomes" id="UP000018144"/>
    </source>
</evidence>
<gene>
    <name evidence="1" type="ORF">PCON_07987</name>
</gene>
<name>U4LD11_PYROM</name>
<reference evidence="1 2" key="1">
    <citation type="journal article" date="2013" name="PLoS Genet.">
        <title>The genome and development-dependent transcriptomes of Pyronema confluens: a window into fungal evolution.</title>
        <authorList>
            <person name="Traeger S."/>
            <person name="Altegoer F."/>
            <person name="Freitag M."/>
            <person name="Gabaldon T."/>
            <person name="Kempken F."/>
            <person name="Kumar A."/>
            <person name="Marcet-Houben M."/>
            <person name="Poggeler S."/>
            <person name="Stajich J.E."/>
            <person name="Nowrousian M."/>
        </authorList>
    </citation>
    <scope>NUCLEOTIDE SEQUENCE [LARGE SCALE GENOMIC DNA]</scope>
    <source>
        <strain evidence="2">CBS 100304</strain>
        <tissue evidence="1">Vegetative mycelium</tissue>
    </source>
</reference>
<dbReference type="Proteomes" id="UP000018144">
    <property type="component" value="Unassembled WGS sequence"/>
</dbReference>
<accession>U4LD11</accession>
<dbReference type="AlphaFoldDB" id="U4LD11"/>
<sequence>MTFYNSLSKWLLKVESTFSSEDPEEATNFTLQDRFDSWDPNSSRMLGIVYMTYDFIAMKRFNFWLPEAKRSLAETYLEFLQKERELGIEPREDIEEDEVVETNKWRNMKKDAERYGMVFVRPTKSTDEKAMIKDAEKDRLVFLESQSSRSAQPDRLECQKSEEEIIKLVVERHSKSNNWDEMRKDLYLRKCRADGYILDIKTTRNNVEALNVKDIGDFAWLTEEYTQSQAEEEGDEWQVVHAS</sequence>
<proteinExistence type="predicted"/>
<organism evidence="1 2">
    <name type="scientific">Pyronema omphalodes (strain CBS 100304)</name>
    <name type="common">Pyronema confluens</name>
    <dbReference type="NCBI Taxonomy" id="1076935"/>
    <lineage>
        <taxon>Eukaryota</taxon>
        <taxon>Fungi</taxon>
        <taxon>Dikarya</taxon>
        <taxon>Ascomycota</taxon>
        <taxon>Pezizomycotina</taxon>
        <taxon>Pezizomycetes</taxon>
        <taxon>Pezizales</taxon>
        <taxon>Pyronemataceae</taxon>
        <taxon>Pyronema</taxon>
    </lineage>
</organism>